<dbReference type="AlphaFoldDB" id="A0A7X1CQ96"/>
<comment type="caution">
    <text evidence="2">The sequence shown here is derived from an EMBL/GenBank/DDBJ whole genome shotgun (WGS) entry which is preliminary data.</text>
</comment>
<accession>A0A7X1CQ96</accession>
<reference evidence="2 3" key="1">
    <citation type="submission" date="2020-03" db="EMBL/GenBank/DDBJ databases">
        <title>Soil Listeria distribution.</title>
        <authorList>
            <person name="Liao J."/>
            <person name="Wiedmann M."/>
        </authorList>
    </citation>
    <scope>NUCLEOTIDE SEQUENCE [LARGE SCALE GENOMIC DNA]</scope>
    <source>
        <strain evidence="2 3">FSL L7-0741</strain>
    </source>
</reference>
<dbReference type="EMBL" id="JAARWN010000010">
    <property type="protein sequence ID" value="MBC1936802.1"/>
    <property type="molecule type" value="Genomic_DNA"/>
</dbReference>
<dbReference type="Gene3D" id="2.60.120.10">
    <property type="entry name" value="Jelly Rolls"/>
    <property type="match status" value="1"/>
</dbReference>
<evidence type="ECO:0000256" key="1">
    <source>
        <dbReference type="ARBA" id="ARBA00023159"/>
    </source>
</evidence>
<organism evidence="2 3">
    <name type="scientific">Listeria grandensis</name>
    <dbReference type="NCBI Taxonomy" id="1494963"/>
    <lineage>
        <taxon>Bacteria</taxon>
        <taxon>Bacillati</taxon>
        <taxon>Bacillota</taxon>
        <taxon>Bacilli</taxon>
        <taxon>Bacillales</taxon>
        <taxon>Listeriaceae</taxon>
        <taxon>Listeria</taxon>
    </lineage>
</organism>
<dbReference type="InterPro" id="IPR014710">
    <property type="entry name" value="RmlC-like_jellyroll"/>
</dbReference>
<proteinExistence type="predicted"/>
<gene>
    <name evidence="2" type="ORF">HCA69_10520</name>
</gene>
<dbReference type="Proteomes" id="UP000535908">
    <property type="component" value="Unassembled WGS sequence"/>
</dbReference>
<sequence length="194" mass="22509">MTEELKKSMKQIVAELQRNSLDSQWLHQIPLEKKEEYVTKDPTKIYFIERGNLLVTKTLTSDAILDVQGINNKIYEIFTKNELIALENLSDENTNLAFKMSALVSSEIISIDKEYLLNYCTNKPSFLEAILKYATTNILQYEEKSLAFLGSREQRLSWSVETQKNNELNDEVNMTNRILSKISRVDESFISRNI</sequence>
<dbReference type="SUPFAM" id="SSF51206">
    <property type="entry name" value="cAMP-binding domain-like"/>
    <property type="match status" value="1"/>
</dbReference>
<evidence type="ECO:0000313" key="3">
    <source>
        <dbReference type="Proteomes" id="UP000535908"/>
    </source>
</evidence>
<dbReference type="InterPro" id="IPR018490">
    <property type="entry name" value="cNMP-bd_dom_sf"/>
</dbReference>
<keyword evidence="1" id="KW-0010">Activator</keyword>
<evidence type="ECO:0000313" key="2">
    <source>
        <dbReference type="EMBL" id="MBC1936802.1"/>
    </source>
</evidence>
<dbReference type="RefSeq" id="WP_185526278.1">
    <property type="nucleotide sequence ID" value="NZ_JAARWN010000010.1"/>
</dbReference>
<protein>
    <recommendedName>
        <fullName evidence="4">Crp/Fnr family transcriptional regulator</fullName>
    </recommendedName>
</protein>
<name>A0A7X1CQ96_9LIST</name>
<evidence type="ECO:0008006" key="4">
    <source>
        <dbReference type="Google" id="ProtNLM"/>
    </source>
</evidence>